<sequence>MELATGSEAEEDVRRRLSDLFDRHSLDRWTFSDRVVVAEGATPHSHPVITLATEYPHDTALLCSYLHEQLHWWSTSCPGAAVGHADRVFGVLRERYGMLPARPPEGCGSQRSNLIHLHVCWLEVEVLAELFGWQWARRRAEHVPLYRSIYRAVIEDREELRKLFVPAGMELPAAEEHQADHR</sequence>
<reference evidence="1" key="1">
    <citation type="submission" date="2020-02" db="EMBL/GenBank/DDBJ databases">
        <authorList>
            <person name="Meier V. D."/>
        </authorList>
    </citation>
    <scope>NUCLEOTIDE SEQUENCE</scope>
    <source>
        <strain evidence="1">AVDCRST_MAG67</strain>
    </source>
</reference>
<protein>
    <submittedName>
        <fullName evidence="1">Uncharacterized protein</fullName>
    </submittedName>
</protein>
<dbReference type="AlphaFoldDB" id="A0A6J4SFW0"/>
<gene>
    <name evidence="1" type="ORF">AVDCRST_MAG67-1392</name>
</gene>
<name>A0A6J4SFW0_9ACTN</name>
<accession>A0A6J4SFW0</accession>
<organism evidence="1">
    <name type="scientific">uncultured Solirubrobacteraceae bacterium</name>
    <dbReference type="NCBI Taxonomy" id="1162706"/>
    <lineage>
        <taxon>Bacteria</taxon>
        <taxon>Bacillati</taxon>
        <taxon>Actinomycetota</taxon>
        <taxon>Thermoleophilia</taxon>
        <taxon>Solirubrobacterales</taxon>
        <taxon>Solirubrobacteraceae</taxon>
        <taxon>environmental samples</taxon>
    </lineage>
</organism>
<proteinExistence type="predicted"/>
<evidence type="ECO:0000313" key="1">
    <source>
        <dbReference type="EMBL" id="CAA9491300.1"/>
    </source>
</evidence>
<dbReference type="EMBL" id="CADCVQ010000063">
    <property type="protein sequence ID" value="CAA9491300.1"/>
    <property type="molecule type" value="Genomic_DNA"/>
</dbReference>